<protein>
    <submittedName>
        <fullName evidence="2">YHS domain-containing protein</fullName>
    </submittedName>
</protein>
<dbReference type="Pfam" id="PF04945">
    <property type="entry name" value="YHS"/>
    <property type="match status" value="1"/>
</dbReference>
<feature type="domain" description="TRASH" evidence="1">
    <location>
        <begin position="56"/>
        <end position="93"/>
    </location>
</feature>
<dbReference type="InterPro" id="IPR012348">
    <property type="entry name" value="RNR-like"/>
</dbReference>
<proteinExistence type="predicted"/>
<name>A0AAW5QY09_9HYPH</name>
<dbReference type="SUPFAM" id="SSF47240">
    <property type="entry name" value="Ferritin-like"/>
    <property type="match status" value="1"/>
</dbReference>
<dbReference type="Gene3D" id="1.10.620.20">
    <property type="entry name" value="Ribonucleotide Reductase, subunit A"/>
    <property type="match status" value="1"/>
</dbReference>
<dbReference type="EMBL" id="JALIDZ010000003">
    <property type="protein sequence ID" value="MCT8971847.1"/>
    <property type="molecule type" value="Genomic_DNA"/>
</dbReference>
<keyword evidence="3" id="KW-1185">Reference proteome</keyword>
<dbReference type="InterPro" id="IPR011017">
    <property type="entry name" value="TRASH_dom"/>
</dbReference>
<dbReference type="InterPro" id="IPR007029">
    <property type="entry name" value="YHS_dom"/>
</dbReference>
<evidence type="ECO:0000313" key="2">
    <source>
        <dbReference type="EMBL" id="MCT8971847.1"/>
    </source>
</evidence>
<dbReference type="RefSeq" id="WP_261615415.1">
    <property type="nucleotide sequence ID" value="NZ_JALIDZ010000003.1"/>
</dbReference>
<sequence>MDALVYFLFWAALIFVMMRLGCGAHVMGHGGRGARAGRSQDASDALRWIPPETEVDPVCGREIRTAAAKSAVHDGTVYYFCSRECRERFEATPDSYLTAEAANEPKLVEQSDG</sequence>
<dbReference type="AlphaFoldDB" id="A0AAW5QY09"/>
<gene>
    <name evidence="2" type="ORF">MUB46_08290</name>
</gene>
<evidence type="ECO:0000259" key="1">
    <source>
        <dbReference type="SMART" id="SM00746"/>
    </source>
</evidence>
<accession>A0AAW5QY09</accession>
<dbReference type="InterPro" id="IPR009078">
    <property type="entry name" value="Ferritin-like_SF"/>
</dbReference>
<comment type="caution">
    <text evidence="2">The sequence shown here is derived from an EMBL/GenBank/DDBJ whole genome shotgun (WGS) entry which is preliminary data.</text>
</comment>
<evidence type="ECO:0000313" key="3">
    <source>
        <dbReference type="Proteomes" id="UP001320898"/>
    </source>
</evidence>
<dbReference type="Proteomes" id="UP001320898">
    <property type="component" value="Unassembled WGS sequence"/>
</dbReference>
<reference evidence="2 3" key="1">
    <citation type="submission" date="2022-04" db="EMBL/GenBank/DDBJ databases">
        <authorList>
            <person name="Ye Y.-Q."/>
            <person name="Du Z.-J."/>
        </authorList>
    </citation>
    <scope>NUCLEOTIDE SEQUENCE [LARGE SCALE GENOMIC DNA]</scope>
    <source>
        <strain evidence="2 3">A6E488</strain>
    </source>
</reference>
<dbReference type="GO" id="GO:0016491">
    <property type="term" value="F:oxidoreductase activity"/>
    <property type="evidence" value="ECO:0007669"/>
    <property type="project" value="InterPro"/>
</dbReference>
<organism evidence="2 3">
    <name type="scientific">Microbaculum marinisediminis</name>
    <dbReference type="NCBI Taxonomy" id="2931392"/>
    <lineage>
        <taxon>Bacteria</taxon>
        <taxon>Pseudomonadati</taxon>
        <taxon>Pseudomonadota</taxon>
        <taxon>Alphaproteobacteria</taxon>
        <taxon>Hyphomicrobiales</taxon>
        <taxon>Tepidamorphaceae</taxon>
        <taxon>Microbaculum</taxon>
    </lineage>
</organism>
<dbReference type="SMART" id="SM00746">
    <property type="entry name" value="TRASH"/>
    <property type="match status" value="1"/>
</dbReference>